<dbReference type="InterPro" id="IPR005119">
    <property type="entry name" value="LysR_subst-bd"/>
</dbReference>
<dbReference type="InterPro" id="IPR036390">
    <property type="entry name" value="WH_DNA-bd_sf"/>
</dbReference>
<dbReference type="PRINTS" id="PR00039">
    <property type="entry name" value="HTHLYSR"/>
</dbReference>
<dbReference type="Proteomes" id="UP001434419">
    <property type="component" value="Unassembled WGS sequence"/>
</dbReference>
<dbReference type="GO" id="GO:0003700">
    <property type="term" value="F:DNA-binding transcription factor activity"/>
    <property type="evidence" value="ECO:0007669"/>
    <property type="project" value="InterPro"/>
</dbReference>
<dbReference type="RefSeq" id="WP_005719109.1">
    <property type="nucleotide sequence ID" value="NZ_CP033426.1"/>
</dbReference>
<dbReference type="GO" id="GO:0003677">
    <property type="term" value="F:DNA binding"/>
    <property type="evidence" value="ECO:0007669"/>
    <property type="project" value="UniProtKB-KW"/>
</dbReference>
<keyword evidence="4" id="KW-0804">Transcription</keyword>
<keyword evidence="9" id="KW-1185">Reference proteome</keyword>
<protein>
    <submittedName>
        <fullName evidence="7">LysR family transcriptional regulator</fullName>
    </submittedName>
</protein>
<dbReference type="EMBL" id="JBETVU010000012">
    <property type="protein sequence ID" value="MES5149404.1"/>
    <property type="molecule type" value="Genomic_DNA"/>
</dbReference>
<dbReference type="CDD" id="cd05466">
    <property type="entry name" value="PBP2_LTTR_substrate"/>
    <property type="match status" value="1"/>
</dbReference>
<sequence length="291" mass="33967">MFQQMKYFIAVVDRHNFTRAAEENNISQSAISQQIKELENMLDVKLFDRKGRSFELTAAGEFFYQHAKEVVKTTNELIDQTQKIGKLPINYELRLGYLSNFGTNEFLHTVAHFSQMYPEVEVKIKSGTHEQLFELLKHDRIDLAFSDQRRALSNEYHNEFLTETDFMVVLPLNYPDNNRILATQLADLSCILIVNETQKAAEEQYYRDALGIKSRFLTVTTIDEAQIMVAANQGYFIVNKRTQAMINKETVKTIPLYAGDIPLQQNYYTYWKQDNSGFYIEKFAELLKKQF</sequence>
<gene>
    <name evidence="6" type="ORF">ABVC42_05615</name>
    <name evidence="7" type="ORF">ERD32_10950</name>
</gene>
<dbReference type="SUPFAM" id="SSF46785">
    <property type="entry name" value="Winged helix' DNA-binding domain"/>
    <property type="match status" value="1"/>
</dbReference>
<evidence type="ECO:0000256" key="3">
    <source>
        <dbReference type="ARBA" id="ARBA00023125"/>
    </source>
</evidence>
<name>A0A135YWN0_9LACO</name>
<dbReference type="Pfam" id="PF00126">
    <property type="entry name" value="HTH_1"/>
    <property type="match status" value="1"/>
</dbReference>
<evidence type="ECO:0000313" key="8">
    <source>
        <dbReference type="Proteomes" id="UP000289808"/>
    </source>
</evidence>
<dbReference type="InterPro" id="IPR000847">
    <property type="entry name" value="LysR_HTH_N"/>
</dbReference>
<reference evidence="7 8" key="1">
    <citation type="submission" date="2019-01" db="EMBL/GenBank/DDBJ databases">
        <title>The genome sequence of Lactobacillus crispatus L49.</title>
        <authorList>
            <person name="Zhong J."/>
            <person name="Zhang J."/>
        </authorList>
    </citation>
    <scope>NUCLEOTIDE SEQUENCE [LARGE SCALE GENOMIC DNA]</scope>
    <source>
        <strain evidence="7 8">L49</strain>
    </source>
</reference>
<dbReference type="GO" id="GO:0032993">
    <property type="term" value="C:protein-DNA complex"/>
    <property type="evidence" value="ECO:0007669"/>
    <property type="project" value="TreeGrafter"/>
</dbReference>
<evidence type="ECO:0000256" key="1">
    <source>
        <dbReference type="ARBA" id="ARBA00009437"/>
    </source>
</evidence>
<evidence type="ECO:0000313" key="6">
    <source>
        <dbReference type="EMBL" id="MES5149404.1"/>
    </source>
</evidence>
<dbReference type="EMBL" id="SCLX01000096">
    <property type="protein sequence ID" value="RXF55201.1"/>
    <property type="molecule type" value="Genomic_DNA"/>
</dbReference>
<dbReference type="SUPFAM" id="SSF53850">
    <property type="entry name" value="Periplasmic binding protein-like II"/>
    <property type="match status" value="1"/>
</dbReference>
<dbReference type="FunFam" id="1.10.10.10:FF:000001">
    <property type="entry name" value="LysR family transcriptional regulator"/>
    <property type="match status" value="1"/>
</dbReference>
<comment type="caution">
    <text evidence="7">The sequence shown here is derived from an EMBL/GenBank/DDBJ whole genome shotgun (WGS) entry which is preliminary data.</text>
</comment>
<feature type="domain" description="HTH lysR-type" evidence="5">
    <location>
        <begin position="1"/>
        <end position="57"/>
    </location>
</feature>
<evidence type="ECO:0000256" key="2">
    <source>
        <dbReference type="ARBA" id="ARBA00023015"/>
    </source>
</evidence>
<proteinExistence type="inferred from homology"/>
<accession>A0A135YWN0</accession>
<evidence type="ECO:0000259" key="5">
    <source>
        <dbReference type="PROSITE" id="PS50931"/>
    </source>
</evidence>
<evidence type="ECO:0000256" key="4">
    <source>
        <dbReference type="ARBA" id="ARBA00023163"/>
    </source>
</evidence>
<dbReference type="InterPro" id="IPR036388">
    <property type="entry name" value="WH-like_DNA-bd_sf"/>
</dbReference>
<reference evidence="6" key="2">
    <citation type="submission" date="2024-06" db="EMBL/GenBank/DDBJ databases">
        <title>Vaginal Lactobacillus fatty acid response mechanisms reveal a metabolite-targeted strategy for bacterial vaginosis treatment.</title>
        <authorList>
            <person name="Zhu M."/>
            <person name="Blainey P.C."/>
            <person name="Bloom S.M."/>
            <person name="Kwon D.S."/>
        </authorList>
    </citation>
    <scope>NUCLEOTIDE SEQUENCE</scope>
    <source>
        <strain evidence="6">194_F1_1</strain>
    </source>
</reference>
<dbReference type="Gene3D" id="1.10.10.10">
    <property type="entry name" value="Winged helix-like DNA-binding domain superfamily/Winged helix DNA-binding domain"/>
    <property type="match status" value="1"/>
</dbReference>
<dbReference type="PANTHER" id="PTHR30346:SF28">
    <property type="entry name" value="HTH-TYPE TRANSCRIPTIONAL REGULATOR CYNR"/>
    <property type="match status" value="1"/>
</dbReference>
<dbReference type="AlphaFoldDB" id="A0A135YWN0"/>
<dbReference type="Pfam" id="PF03466">
    <property type="entry name" value="LysR_substrate"/>
    <property type="match status" value="1"/>
</dbReference>
<dbReference type="Gene3D" id="3.40.190.10">
    <property type="entry name" value="Periplasmic binding protein-like II"/>
    <property type="match status" value="2"/>
</dbReference>
<dbReference type="PANTHER" id="PTHR30346">
    <property type="entry name" value="TRANSCRIPTIONAL DUAL REGULATOR HCAR-RELATED"/>
    <property type="match status" value="1"/>
</dbReference>
<keyword evidence="2" id="KW-0805">Transcription regulation</keyword>
<organism evidence="7 8">
    <name type="scientific">Lactobacillus crispatus</name>
    <dbReference type="NCBI Taxonomy" id="47770"/>
    <lineage>
        <taxon>Bacteria</taxon>
        <taxon>Bacillati</taxon>
        <taxon>Bacillota</taxon>
        <taxon>Bacilli</taxon>
        <taxon>Lactobacillales</taxon>
        <taxon>Lactobacillaceae</taxon>
        <taxon>Lactobacillus</taxon>
    </lineage>
</organism>
<evidence type="ECO:0000313" key="9">
    <source>
        <dbReference type="Proteomes" id="UP001434419"/>
    </source>
</evidence>
<keyword evidence="3" id="KW-0238">DNA-binding</keyword>
<evidence type="ECO:0000313" key="7">
    <source>
        <dbReference type="EMBL" id="RXF55201.1"/>
    </source>
</evidence>
<comment type="similarity">
    <text evidence="1">Belongs to the LysR transcriptional regulatory family.</text>
</comment>
<dbReference type="PROSITE" id="PS50931">
    <property type="entry name" value="HTH_LYSR"/>
    <property type="match status" value="1"/>
</dbReference>
<dbReference type="Proteomes" id="UP000289808">
    <property type="component" value="Unassembled WGS sequence"/>
</dbReference>